<dbReference type="InterPro" id="IPR035897">
    <property type="entry name" value="Toll_tir_struct_dom_sf"/>
</dbReference>
<protein>
    <recommendedName>
        <fullName evidence="1">TIR domain-containing protein</fullName>
    </recommendedName>
</protein>
<evidence type="ECO:0000313" key="2">
    <source>
        <dbReference type="EMBL" id="CAD0157583.1"/>
    </source>
</evidence>
<evidence type="ECO:0000313" key="3">
    <source>
        <dbReference type="Proteomes" id="UP000509120"/>
    </source>
</evidence>
<dbReference type="Gene3D" id="3.40.50.10140">
    <property type="entry name" value="Toll/interleukin-1 receptor homology (TIR) domain"/>
    <property type="match status" value="1"/>
</dbReference>
<dbReference type="RefSeq" id="WP_180483390.1">
    <property type="nucleotide sequence ID" value="NZ_CP065495.1"/>
</dbReference>
<accession>A0AAU9H5P9</accession>
<organism evidence="2 3">
    <name type="scientific">Streptococcus thermophilus</name>
    <dbReference type="NCBI Taxonomy" id="1308"/>
    <lineage>
        <taxon>Bacteria</taxon>
        <taxon>Bacillati</taxon>
        <taxon>Bacillota</taxon>
        <taxon>Bacilli</taxon>
        <taxon>Lactobacillales</taxon>
        <taxon>Streptococcaceae</taxon>
        <taxon>Streptococcus</taxon>
    </lineage>
</organism>
<name>A0AAU9H5P9_STRTR</name>
<dbReference type="AlphaFoldDB" id="A0AAU9H5P9"/>
<reference evidence="2 3" key="1">
    <citation type="submission" date="2020-06" db="EMBL/GenBank/DDBJ databases">
        <authorList>
            <person name="Chuat V."/>
        </authorList>
    </citation>
    <scope>NUCLEOTIDE SEQUENCE [LARGE SCALE GENOMIC DNA]</scope>
    <source>
        <strain evidence="2">STH_CIRM_1046</strain>
    </source>
</reference>
<dbReference type="EMBL" id="LR822030">
    <property type="protein sequence ID" value="CAD0157583.1"/>
    <property type="molecule type" value="Genomic_DNA"/>
</dbReference>
<dbReference type="GO" id="GO:0007165">
    <property type="term" value="P:signal transduction"/>
    <property type="evidence" value="ECO:0007669"/>
    <property type="project" value="InterPro"/>
</dbReference>
<dbReference type="SUPFAM" id="SSF52200">
    <property type="entry name" value="Toll/Interleukin receptor TIR domain"/>
    <property type="match status" value="1"/>
</dbReference>
<sequence length="260" mass="29941">MIFISYNHKDQQLVDMVARQLELSFGRNSIFYDRWSMQPGDSIIGKMNEGLEQYTTFFYFLSTNSLKSPMVTREWQSALMSSVNSDLKFVPIRLDDCPPLVIMKDLLYIDLYGIGIDEAIFQMKAVVNQENNYKPLEDKDNLICYLHVKSEYEIEFEIMATMFTVHDVNFGFIHTNEIENFDVISSTDSILCFSTGEFSGTLPSGEVKKYNITCRRLNRSLSPKSSFKGIIKTQVHTPELINIVHILSDKELNPIPVTVR</sequence>
<evidence type="ECO:0000259" key="1">
    <source>
        <dbReference type="Pfam" id="PF13676"/>
    </source>
</evidence>
<feature type="domain" description="TIR" evidence="1">
    <location>
        <begin position="2"/>
        <end position="112"/>
    </location>
</feature>
<dbReference type="InterPro" id="IPR000157">
    <property type="entry name" value="TIR_dom"/>
</dbReference>
<gene>
    <name evidence="2" type="ORF">STHERMO_2041</name>
</gene>
<proteinExistence type="predicted"/>
<dbReference type="Proteomes" id="UP000509120">
    <property type="component" value="Chromosome"/>
</dbReference>
<dbReference type="Pfam" id="PF13676">
    <property type="entry name" value="TIR_2"/>
    <property type="match status" value="1"/>
</dbReference>